<dbReference type="STRING" id="13735.ENSPSIP00000009050"/>
<reference evidence="10" key="3">
    <citation type="submission" date="2025-08" db="UniProtKB">
        <authorList>
            <consortium name="Ensembl"/>
        </authorList>
    </citation>
    <scope>IDENTIFICATION</scope>
</reference>
<sequence length="247" mass="27180">MQRLVVGLLPWTFLLAPGGWAGEIIGGKEALPHSRPYMAYLEIQHGDQTGACGGFLVAENFVMTAAHCQGDGITVVLGAHNISQREPSLQEIQVQRQIPHPQYNRETLNNDIMLLQLSENATLTKEVRLVNFTTGHRSIGPGTTCSVAGWGLKSMRTTTDTLQEVSLSVLTDDLCKKRYYDYFPSTMLCVGDSKYKKSTYKGDSGGPLVCDGVAEGIVCKGKQNNIFPPVVFTRISHFVSWIKANMR</sequence>
<evidence type="ECO:0000313" key="11">
    <source>
        <dbReference type="Proteomes" id="UP000007267"/>
    </source>
</evidence>
<keyword evidence="11" id="KW-1185">Reference proteome</keyword>
<reference evidence="10" key="4">
    <citation type="submission" date="2025-09" db="UniProtKB">
        <authorList>
            <consortium name="Ensembl"/>
        </authorList>
    </citation>
    <scope>IDENTIFICATION</scope>
</reference>
<keyword evidence="2 8" id="KW-0732">Signal</keyword>
<dbReference type="GeneTree" id="ENSGT01030000234551"/>
<keyword evidence="6" id="KW-1015">Disulfide bond</keyword>
<dbReference type="PROSITE" id="PS00134">
    <property type="entry name" value="TRYPSIN_HIS"/>
    <property type="match status" value="1"/>
</dbReference>
<reference evidence="11" key="1">
    <citation type="submission" date="2011-10" db="EMBL/GenBank/DDBJ databases">
        <authorList>
            <consortium name="Soft-shell Turtle Genome Consortium"/>
        </authorList>
    </citation>
    <scope>NUCLEOTIDE SEQUENCE [LARGE SCALE GENOMIC DNA]</scope>
    <source>
        <strain evidence="11">Daiwa-1</strain>
    </source>
</reference>
<evidence type="ECO:0000256" key="1">
    <source>
        <dbReference type="ARBA" id="ARBA00022670"/>
    </source>
</evidence>
<dbReference type="Ensembl" id="ENSPSIT00000009096.1">
    <property type="protein sequence ID" value="ENSPSIP00000009050.1"/>
    <property type="gene ID" value="ENSPSIG00000008232.1"/>
</dbReference>
<dbReference type="GO" id="GO:0005737">
    <property type="term" value="C:cytoplasm"/>
    <property type="evidence" value="ECO:0007669"/>
    <property type="project" value="TreeGrafter"/>
</dbReference>
<evidence type="ECO:0000256" key="8">
    <source>
        <dbReference type="SAM" id="SignalP"/>
    </source>
</evidence>
<dbReference type="InterPro" id="IPR009003">
    <property type="entry name" value="Peptidase_S1_PA"/>
</dbReference>
<dbReference type="SMART" id="SM00020">
    <property type="entry name" value="Tryp_SPc"/>
    <property type="match status" value="1"/>
</dbReference>
<evidence type="ECO:0000256" key="6">
    <source>
        <dbReference type="ARBA" id="ARBA00023157"/>
    </source>
</evidence>
<dbReference type="InterPro" id="IPR018114">
    <property type="entry name" value="TRYPSIN_HIS"/>
</dbReference>
<keyword evidence="4 7" id="KW-0720">Serine protease</keyword>
<evidence type="ECO:0000313" key="10">
    <source>
        <dbReference type="Ensembl" id="ENSPSIP00000009050.1"/>
    </source>
</evidence>
<dbReference type="InterPro" id="IPR001314">
    <property type="entry name" value="Peptidase_S1A"/>
</dbReference>
<dbReference type="SUPFAM" id="SSF50494">
    <property type="entry name" value="Trypsin-like serine proteases"/>
    <property type="match status" value="1"/>
</dbReference>
<dbReference type="InterPro" id="IPR001254">
    <property type="entry name" value="Trypsin_dom"/>
</dbReference>
<evidence type="ECO:0000256" key="5">
    <source>
        <dbReference type="ARBA" id="ARBA00023145"/>
    </source>
</evidence>
<keyword evidence="1 7" id="KW-0645">Protease</keyword>
<dbReference type="AlphaFoldDB" id="K7FLZ0"/>
<organism evidence="10 11">
    <name type="scientific">Pelodiscus sinensis</name>
    <name type="common">Chinese softshell turtle</name>
    <name type="synonym">Trionyx sinensis</name>
    <dbReference type="NCBI Taxonomy" id="13735"/>
    <lineage>
        <taxon>Eukaryota</taxon>
        <taxon>Metazoa</taxon>
        <taxon>Chordata</taxon>
        <taxon>Craniata</taxon>
        <taxon>Vertebrata</taxon>
        <taxon>Euteleostomi</taxon>
        <taxon>Archelosauria</taxon>
        <taxon>Testudinata</taxon>
        <taxon>Testudines</taxon>
        <taxon>Cryptodira</taxon>
        <taxon>Trionychia</taxon>
        <taxon>Trionychidae</taxon>
        <taxon>Pelodiscus</taxon>
    </lineage>
</organism>
<dbReference type="InterPro" id="IPR033116">
    <property type="entry name" value="TRYPSIN_SER"/>
</dbReference>
<keyword evidence="5" id="KW-0865">Zymogen</keyword>
<dbReference type="eggNOG" id="KOG3627">
    <property type="taxonomic scope" value="Eukaryota"/>
</dbReference>
<dbReference type="EMBL" id="AGCU01132073">
    <property type="status" value="NOT_ANNOTATED_CDS"/>
    <property type="molecule type" value="Genomic_DNA"/>
</dbReference>
<evidence type="ECO:0000259" key="9">
    <source>
        <dbReference type="PROSITE" id="PS50240"/>
    </source>
</evidence>
<dbReference type="PANTHER" id="PTHR24271">
    <property type="entry name" value="KALLIKREIN-RELATED"/>
    <property type="match status" value="1"/>
</dbReference>
<dbReference type="HOGENOM" id="CLU_006842_1_0_1"/>
<evidence type="ECO:0000256" key="7">
    <source>
        <dbReference type="RuleBase" id="RU363034"/>
    </source>
</evidence>
<dbReference type="PRINTS" id="PR00722">
    <property type="entry name" value="CHYMOTRYPSIN"/>
</dbReference>
<accession>K7FLZ0</accession>
<dbReference type="InterPro" id="IPR043504">
    <property type="entry name" value="Peptidase_S1_PA_chymotrypsin"/>
</dbReference>
<dbReference type="PROSITE" id="PS00135">
    <property type="entry name" value="TRYPSIN_SER"/>
    <property type="match status" value="1"/>
</dbReference>
<evidence type="ECO:0000256" key="2">
    <source>
        <dbReference type="ARBA" id="ARBA00022729"/>
    </source>
</evidence>
<dbReference type="GO" id="GO:0004252">
    <property type="term" value="F:serine-type endopeptidase activity"/>
    <property type="evidence" value="ECO:0007669"/>
    <property type="project" value="InterPro"/>
</dbReference>
<name>K7FLZ0_PELSI</name>
<proteinExistence type="predicted"/>
<dbReference type="Proteomes" id="UP000007267">
    <property type="component" value="Unassembled WGS sequence"/>
</dbReference>
<dbReference type="PANTHER" id="PTHR24271:SF81">
    <property type="entry name" value="GRANZYME B"/>
    <property type="match status" value="1"/>
</dbReference>
<dbReference type="Gene3D" id="2.40.10.10">
    <property type="entry name" value="Trypsin-like serine proteases"/>
    <property type="match status" value="2"/>
</dbReference>
<keyword evidence="3 7" id="KW-0378">Hydrolase</keyword>
<dbReference type="CDD" id="cd00190">
    <property type="entry name" value="Tryp_SPc"/>
    <property type="match status" value="1"/>
</dbReference>
<evidence type="ECO:0000256" key="3">
    <source>
        <dbReference type="ARBA" id="ARBA00022801"/>
    </source>
</evidence>
<evidence type="ECO:0000256" key="4">
    <source>
        <dbReference type="ARBA" id="ARBA00022825"/>
    </source>
</evidence>
<reference evidence="11" key="2">
    <citation type="journal article" date="2013" name="Nat. Genet.">
        <title>The draft genomes of soft-shell turtle and green sea turtle yield insights into the development and evolution of the turtle-specific body plan.</title>
        <authorList>
            <person name="Wang Z."/>
            <person name="Pascual-Anaya J."/>
            <person name="Zadissa A."/>
            <person name="Li W."/>
            <person name="Niimura Y."/>
            <person name="Huang Z."/>
            <person name="Li C."/>
            <person name="White S."/>
            <person name="Xiong Z."/>
            <person name="Fang D."/>
            <person name="Wang B."/>
            <person name="Ming Y."/>
            <person name="Chen Y."/>
            <person name="Zheng Y."/>
            <person name="Kuraku S."/>
            <person name="Pignatelli M."/>
            <person name="Herrero J."/>
            <person name="Beal K."/>
            <person name="Nozawa M."/>
            <person name="Li Q."/>
            <person name="Wang J."/>
            <person name="Zhang H."/>
            <person name="Yu L."/>
            <person name="Shigenobu S."/>
            <person name="Wang J."/>
            <person name="Liu J."/>
            <person name="Flicek P."/>
            <person name="Searle S."/>
            <person name="Wang J."/>
            <person name="Kuratani S."/>
            <person name="Yin Y."/>
            <person name="Aken B."/>
            <person name="Zhang G."/>
            <person name="Irie N."/>
        </authorList>
    </citation>
    <scope>NUCLEOTIDE SEQUENCE [LARGE SCALE GENOMIC DNA]</scope>
    <source>
        <strain evidence="11">Daiwa-1</strain>
    </source>
</reference>
<feature type="signal peptide" evidence="8">
    <location>
        <begin position="1"/>
        <end position="21"/>
    </location>
</feature>
<protein>
    <recommendedName>
        <fullName evidence="9">Peptidase S1 domain-containing protein</fullName>
    </recommendedName>
</protein>
<dbReference type="PROSITE" id="PS50240">
    <property type="entry name" value="TRYPSIN_DOM"/>
    <property type="match status" value="1"/>
</dbReference>
<dbReference type="FunFam" id="2.40.10.10:FF:000014">
    <property type="entry name" value="Complement factor D"/>
    <property type="match status" value="1"/>
</dbReference>
<dbReference type="GO" id="GO:0006508">
    <property type="term" value="P:proteolysis"/>
    <property type="evidence" value="ECO:0007669"/>
    <property type="project" value="UniProtKB-KW"/>
</dbReference>
<feature type="chain" id="PRO_5003901891" description="Peptidase S1 domain-containing protein" evidence="8">
    <location>
        <begin position="22"/>
        <end position="247"/>
    </location>
</feature>
<dbReference type="Pfam" id="PF00089">
    <property type="entry name" value="Trypsin"/>
    <property type="match status" value="1"/>
</dbReference>
<feature type="domain" description="Peptidase S1" evidence="9">
    <location>
        <begin position="24"/>
        <end position="247"/>
    </location>
</feature>
<dbReference type="OMA" id="GSIPCEE"/>